<gene>
    <name evidence="2" type="ORF">OF122_09030</name>
</gene>
<sequence>MTLSPQKILRDQCPDGRFVPRHETFTKRARQGGNTSENFGAAAS</sequence>
<organism evidence="2 3">
    <name type="scientific">Pelagibacterium flavum</name>
    <dbReference type="NCBI Taxonomy" id="2984530"/>
    <lineage>
        <taxon>Bacteria</taxon>
        <taxon>Pseudomonadati</taxon>
        <taxon>Pseudomonadota</taxon>
        <taxon>Alphaproteobacteria</taxon>
        <taxon>Hyphomicrobiales</taxon>
        <taxon>Devosiaceae</taxon>
        <taxon>Pelagibacterium</taxon>
    </lineage>
</organism>
<name>A0ABY6IX65_9HYPH</name>
<reference evidence="2" key="1">
    <citation type="submission" date="2022-10" db="EMBL/GenBank/DDBJ databases">
        <title>YIM 151497 complete genome.</title>
        <authorList>
            <person name="Chen X."/>
        </authorList>
    </citation>
    <scope>NUCLEOTIDE SEQUENCE</scope>
    <source>
        <strain evidence="2">YIM 151497</strain>
    </source>
</reference>
<evidence type="ECO:0000313" key="2">
    <source>
        <dbReference type="EMBL" id="UYQ73882.1"/>
    </source>
</evidence>
<accession>A0ABY6IX65</accession>
<evidence type="ECO:0000256" key="1">
    <source>
        <dbReference type="SAM" id="MobiDB-lite"/>
    </source>
</evidence>
<dbReference type="RefSeq" id="WP_264227439.1">
    <property type="nucleotide sequence ID" value="NZ_CP107716.1"/>
</dbReference>
<evidence type="ECO:0000313" key="3">
    <source>
        <dbReference type="Proteomes" id="UP001163882"/>
    </source>
</evidence>
<protein>
    <submittedName>
        <fullName evidence="2">Uncharacterized protein</fullName>
    </submittedName>
</protein>
<dbReference type="EMBL" id="CP107716">
    <property type="protein sequence ID" value="UYQ73882.1"/>
    <property type="molecule type" value="Genomic_DNA"/>
</dbReference>
<keyword evidence="3" id="KW-1185">Reference proteome</keyword>
<proteinExistence type="predicted"/>
<dbReference type="Proteomes" id="UP001163882">
    <property type="component" value="Chromosome"/>
</dbReference>
<feature type="region of interest" description="Disordered" evidence="1">
    <location>
        <begin position="25"/>
        <end position="44"/>
    </location>
</feature>